<dbReference type="InterPro" id="IPR027434">
    <property type="entry name" value="Homing_endonucl"/>
</dbReference>
<keyword evidence="2" id="KW-0378">Hydrolase</keyword>
<evidence type="ECO:0000259" key="1">
    <source>
        <dbReference type="Pfam" id="PF03161"/>
    </source>
</evidence>
<accession>A0A1Z1GBK1</accession>
<organism evidence="2">
    <name type="scientific">Auxenochlorella protothecoides</name>
    <name type="common">Green microalga</name>
    <name type="synonym">Chlorella protothecoides</name>
    <dbReference type="NCBI Taxonomy" id="3075"/>
    <lineage>
        <taxon>Eukaryota</taxon>
        <taxon>Viridiplantae</taxon>
        <taxon>Chlorophyta</taxon>
        <taxon>core chlorophytes</taxon>
        <taxon>Trebouxiophyceae</taxon>
        <taxon>Chlorellales</taxon>
        <taxon>Chlorellaceae</taxon>
        <taxon>Auxenochlorella</taxon>
    </lineage>
</organism>
<geneLocation type="mitochondrion" evidence="2"/>
<keyword evidence="2" id="KW-0496">Mitochondrion</keyword>
<dbReference type="GO" id="GO:0004519">
    <property type="term" value="F:endonuclease activity"/>
    <property type="evidence" value="ECO:0007669"/>
    <property type="project" value="UniProtKB-KW"/>
</dbReference>
<dbReference type="EMBL" id="KY681419">
    <property type="protein sequence ID" value="ARV87639.1"/>
    <property type="molecule type" value="Genomic_DNA"/>
</dbReference>
<sequence length="294" mass="34167">MNKEKDKKEGYYQIKTIDKPSRAIITQRVHSIIFGSLLGDGHCRPTGNLAFGFGPKNEEYARWLAKELESVRSTTPVAKRAYTDKRNMKIYESYTFETYRLFHDYRRLFYVPHIESGEVDGIGNPYLVPTDLYKYQEGEEEFPHIIDSDGVRKKIYFVKRVPLSLKKKLDVLALAIWYMDDGGRSGGGTKNCVFITLDGFTWEEGDFIQSVIKDNFGIDGRHNKAGFSTRSRRRQHRLTIPFKEYPKFYELLYPIVSQIPSMMKKLPPVTPRKILEPKPIKRSKKIILPISPEE</sequence>
<protein>
    <submittedName>
        <fullName evidence="2">LAGLIDADG homing endonuclease</fullName>
    </submittedName>
</protein>
<evidence type="ECO:0000313" key="2">
    <source>
        <dbReference type="EMBL" id="ARV87639.1"/>
    </source>
</evidence>
<dbReference type="SUPFAM" id="SSF55608">
    <property type="entry name" value="Homing endonucleases"/>
    <property type="match status" value="1"/>
</dbReference>
<keyword evidence="2" id="KW-0540">Nuclease</keyword>
<proteinExistence type="predicted"/>
<keyword evidence="2" id="KW-0255">Endonuclease</keyword>
<feature type="domain" description="Homing endonuclease LAGLIDADG" evidence="1">
    <location>
        <begin position="158"/>
        <end position="228"/>
    </location>
</feature>
<dbReference type="AlphaFoldDB" id="A0A1Z1GBK1"/>
<name>A0A1Z1GBK1_AUXPR</name>
<dbReference type="InterPro" id="IPR004860">
    <property type="entry name" value="LAGLIDADG_dom"/>
</dbReference>
<feature type="domain" description="Homing endonuclease LAGLIDADG" evidence="1">
    <location>
        <begin position="31"/>
        <end position="112"/>
    </location>
</feature>
<dbReference type="Pfam" id="PF03161">
    <property type="entry name" value="LAGLIDADG_2"/>
    <property type="match status" value="2"/>
</dbReference>
<dbReference type="Gene3D" id="3.10.28.10">
    <property type="entry name" value="Homing endonucleases"/>
    <property type="match status" value="2"/>
</dbReference>
<reference evidence="2" key="1">
    <citation type="submission" date="2017-02" db="EMBL/GenBank/DDBJ databases">
        <title>Whole genome sequencing of photosynthetic microalga Auxenochlorella protothecoides UTEX 2341.</title>
        <authorList>
            <person name="Patelou M."/>
            <person name="Skliros D."/>
            <person name="Kalliampakou K.I."/>
            <person name="Ioannidis N.E."/>
            <person name="Papazi A."/>
            <person name="Katharios P."/>
            <person name="Kotzabasis K."/>
            <person name="Flemetakis E."/>
        </authorList>
    </citation>
    <scope>NUCLEOTIDE SEQUENCE</scope>
    <source>
        <strain evidence="2">UTEX 2341</strain>
    </source>
</reference>
<gene>
    <name evidence="2" type="ORF">BW920_0087</name>
</gene>